<dbReference type="KEGG" id="dak:DaAHT2_0495"/>
<feature type="transmembrane region" description="Helical" evidence="1">
    <location>
        <begin position="133"/>
        <end position="154"/>
    </location>
</feature>
<dbReference type="AlphaFoldDB" id="D6Z0H2"/>
<sequence length="169" mass="18931">MPKHDGQERPPARHSGAAQGVVAGQWQWWRWFVVAAVSHPLQTFVAWYLLLGLGMSWEVSTNTYQVWPVPFGGLLALITAARLGLFLALARYAFQIFDRGGLSGAFLRNHRWSLPCLPITFLLGWPMELNVFGFVYFPVLLVAILIFGGLVLALNLRTLIQARRSVAAR</sequence>
<organism evidence="2 3">
    <name type="scientific">Desulfurivibrio alkaliphilus (strain DSM 19089 / UNIQEM U267 / AHT2)</name>
    <dbReference type="NCBI Taxonomy" id="589865"/>
    <lineage>
        <taxon>Bacteria</taxon>
        <taxon>Pseudomonadati</taxon>
        <taxon>Thermodesulfobacteriota</taxon>
        <taxon>Desulfobulbia</taxon>
        <taxon>Desulfobulbales</taxon>
        <taxon>Desulfobulbaceae</taxon>
        <taxon>Desulfurivibrio</taxon>
    </lineage>
</organism>
<accession>D6Z0H2</accession>
<evidence type="ECO:0000256" key="1">
    <source>
        <dbReference type="SAM" id="Phobius"/>
    </source>
</evidence>
<dbReference type="HOGENOM" id="CLU_1575918_0_0_7"/>
<evidence type="ECO:0000313" key="3">
    <source>
        <dbReference type="Proteomes" id="UP000001508"/>
    </source>
</evidence>
<proteinExistence type="predicted"/>
<keyword evidence="1" id="KW-0812">Transmembrane</keyword>
<feature type="transmembrane region" description="Helical" evidence="1">
    <location>
        <begin position="31"/>
        <end position="51"/>
    </location>
</feature>
<keyword evidence="1" id="KW-1133">Transmembrane helix</keyword>
<name>D6Z0H2_DESAT</name>
<protein>
    <submittedName>
        <fullName evidence="2">Uncharacterized protein</fullName>
    </submittedName>
</protein>
<dbReference type="InParanoid" id="D6Z0H2"/>
<dbReference type="RefSeq" id="WP_013162732.1">
    <property type="nucleotide sequence ID" value="NC_014216.1"/>
</dbReference>
<keyword evidence="3" id="KW-1185">Reference proteome</keyword>
<feature type="transmembrane region" description="Helical" evidence="1">
    <location>
        <begin position="71"/>
        <end position="90"/>
    </location>
</feature>
<evidence type="ECO:0000313" key="2">
    <source>
        <dbReference type="EMBL" id="ADH85201.1"/>
    </source>
</evidence>
<dbReference type="EMBL" id="CP001940">
    <property type="protein sequence ID" value="ADH85201.1"/>
    <property type="molecule type" value="Genomic_DNA"/>
</dbReference>
<reference evidence="3" key="1">
    <citation type="submission" date="2010-02" db="EMBL/GenBank/DDBJ databases">
        <title>Complete sequence of Desulfurivibrio alkaliphilus AHT2.</title>
        <authorList>
            <consortium name="US DOE Joint Genome Institute"/>
            <person name="Pitluck S."/>
            <person name="Chertkov O."/>
            <person name="Detter J.C."/>
            <person name="Han C."/>
            <person name="Tapia R."/>
            <person name="Larimer F."/>
            <person name="Land M."/>
            <person name="Hauser L."/>
            <person name="Kyrpides N."/>
            <person name="Mikhailova N."/>
            <person name="Sorokin D.Y."/>
            <person name="Muyzer G."/>
            <person name="Woyke T."/>
        </authorList>
    </citation>
    <scope>NUCLEOTIDE SEQUENCE [LARGE SCALE GENOMIC DNA]</scope>
    <source>
        <strain evidence="3">DSM 19089 / UNIQEM U267 / AHT2</strain>
    </source>
</reference>
<dbReference type="Proteomes" id="UP000001508">
    <property type="component" value="Chromosome"/>
</dbReference>
<dbReference type="STRING" id="589865.DaAHT2_0495"/>
<gene>
    <name evidence="2" type="ordered locus">DaAHT2_0495</name>
</gene>
<keyword evidence="1" id="KW-0472">Membrane</keyword>